<proteinExistence type="predicted"/>
<gene>
    <name evidence="2" type="ORF">OG563_41910</name>
</gene>
<keyword evidence="3" id="KW-1185">Reference proteome</keyword>
<evidence type="ECO:0000313" key="3">
    <source>
        <dbReference type="Proteomes" id="UP001432062"/>
    </source>
</evidence>
<reference evidence="2" key="1">
    <citation type="submission" date="2022-10" db="EMBL/GenBank/DDBJ databases">
        <title>The complete genomes of actinobacterial strains from the NBC collection.</title>
        <authorList>
            <person name="Joergensen T.S."/>
            <person name="Alvarez Arevalo M."/>
            <person name="Sterndorff E.B."/>
            <person name="Faurdal D."/>
            <person name="Vuksanovic O."/>
            <person name="Mourched A.-S."/>
            <person name="Charusanti P."/>
            <person name="Shaw S."/>
            <person name="Blin K."/>
            <person name="Weber T."/>
        </authorList>
    </citation>
    <scope>NUCLEOTIDE SEQUENCE</scope>
    <source>
        <strain evidence="2">NBC_01482</strain>
    </source>
</reference>
<sequence>MNWGRVWWTTLALALLAVGAVRAAGWLFALCVVGAGVAGSLAVVGRRSVYGAWYDVIAVPIESIAGIPWVYSAFGQIGDGPARRSWRAGMSVAVTLALLAVFVPLLGGADATFAKLLDAVTPEIDVPSVVQWIVLFAVLGLGSVGAMYLLAGPRAAATGAPTGRGLRRLEWALPVGALTILFAVFVAAQFVALFGGDDYVQRTANLTYAEYARSGFWQLSIVTILTLAVIAVVLRWAARESAADRAWLRILLCAIGVLTLIIVASALGRMWTYQQAYGFTVMRLLVEVCELWLGLVYLLMIAAVLRLDGTWLPRAAIGTAMSTLFALAVLNPEGLVADRNIDRWEHGKNLDTLYLGRLSPDIAPAVELLPEPQRSAVLSAIRRDLDEDTWQGWNLSRANAR</sequence>
<name>A0ABZ1YRC0_9NOCA</name>
<dbReference type="EMBL" id="CP109441">
    <property type="protein sequence ID" value="WUV45588.1"/>
    <property type="molecule type" value="Genomic_DNA"/>
</dbReference>
<accession>A0ABZ1YRC0</accession>
<organism evidence="2 3">
    <name type="scientific">Nocardia vinacea</name>
    <dbReference type="NCBI Taxonomy" id="96468"/>
    <lineage>
        <taxon>Bacteria</taxon>
        <taxon>Bacillati</taxon>
        <taxon>Actinomycetota</taxon>
        <taxon>Actinomycetes</taxon>
        <taxon>Mycobacteriales</taxon>
        <taxon>Nocardiaceae</taxon>
        <taxon>Nocardia</taxon>
    </lineage>
</organism>
<dbReference type="Proteomes" id="UP001432062">
    <property type="component" value="Chromosome"/>
</dbReference>
<feature type="transmembrane region" description="Helical" evidence="1">
    <location>
        <begin position="171"/>
        <end position="195"/>
    </location>
</feature>
<evidence type="ECO:0000313" key="2">
    <source>
        <dbReference type="EMBL" id="WUV45588.1"/>
    </source>
</evidence>
<evidence type="ECO:0000256" key="1">
    <source>
        <dbReference type="SAM" id="Phobius"/>
    </source>
</evidence>
<feature type="transmembrane region" description="Helical" evidence="1">
    <location>
        <begin position="129"/>
        <end position="150"/>
    </location>
</feature>
<dbReference type="RefSeq" id="WP_329408975.1">
    <property type="nucleotide sequence ID" value="NZ_CP109441.1"/>
</dbReference>
<keyword evidence="1" id="KW-1133">Transmembrane helix</keyword>
<feature type="transmembrane region" description="Helical" evidence="1">
    <location>
        <begin position="86"/>
        <end position="109"/>
    </location>
</feature>
<feature type="transmembrane region" description="Helical" evidence="1">
    <location>
        <begin position="284"/>
        <end position="304"/>
    </location>
</feature>
<dbReference type="Pfam" id="PF13687">
    <property type="entry name" value="DUF4153"/>
    <property type="match status" value="1"/>
</dbReference>
<keyword evidence="1" id="KW-0472">Membrane</keyword>
<keyword evidence="1" id="KW-0812">Transmembrane</keyword>
<feature type="transmembrane region" description="Helical" evidence="1">
    <location>
        <begin position="215"/>
        <end position="238"/>
    </location>
</feature>
<protein>
    <submittedName>
        <fullName evidence="2">DUF4173 domain-containing protein</fullName>
    </submittedName>
</protein>
<feature type="transmembrane region" description="Helical" evidence="1">
    <location>
        <begin position="53"/>
        <end position="74"/>
    </location>
</feature>
<feature type="transmembrane region" description="Helical" evidence="1">
    <location>
        <begin position="250"/>
        <end position="272"/>
    </location>
</feature>
<dbReference type="InterPro" id="IPR025291">
    <property type="entry name" value="DUF4153"/>
</dbReference>